<protein>
    <submittedName>
        <fullName evidence="2">VOC family protein</fullName>
    </submittedName>
</protein>
<dbReference type="CDD" id="cd07247">
    <property type="entry name" value="SgaA_N_like"/>
    <property type="match status" value="2"/>
</dbReference>
<dbReference type="SUPFAM" id="SSF54593">
    <property type="entry name" value="Glyoxalase/Bleomycin resistance protein/Dihydroxybiphenyl dioxygenase"/>
    <property type="match status" value="2"/>
</dbReference>
<dbReference type="PANTHER" id="PTHR33993:SF14">
    <property type="entry name" value="GB|AAF24581.1"/>
    <property type="match status" value="1"/>
</dbReference>
<gene>
    <name evidence="2" type="ORF">ACFFF8_15900</name>
</gene>
<comment type="caution">
    <text evidence="2">The sequence shown here is derived from an EMBL/GenBank/DDBJ whole genome shotgun (WGS) entry which is preliminary data.</text>
</comment>
<feature type="domain" description="VOC" evidence="1">
    <location>
        <begin position="159"/>
        <end position="274"/>
    </location>
</feature>
<dbReference type="Proteomes" id="UP001589858">
    <property type="component" value="Unassembled WGS sequence"/>
</dbReference>
<dbReference type="InterPro" id="IPR037523">
    <property type="entry name" value="VOC_core"/>
</dbReference>
<evidence type="ECO:0000313" key="2">
    <source>
        <dbReference type="EMBL" id="MFC0686078.1"/>
    </source>
</evidence>
<proteinExistence type="predicted"/>
<keyword evidence="3" id="KW-1185">Reference proteome</keyword>
<dbReference type="InterPro" id="IPR052164">
    <property type="entry name" value="Anthracycline_SecMetBiosynth"/>
</dbReference>
<dbReference type="RefSeq" id="WP_267218793.1">
    <property type="nucleotide sequence ID" value="NZ_JAPCWC010000002.1"/>
</dbReference>
<sequence>MGNPVGSFIWYELLTSDIDGAAAFYKAVVGWTISPQPDPDAEGMDYRMIGRDDGGMAGGAMEITQDMAMGGARPCWLPYLAVDDVDAEVHAIVAAGGRERLPAFDLPVGRIAMVADPQGVPIYLMKPVSPAGQSLSSDGQDPDDAGAVSDVFSATENQHVRWNELASPDQAASMAFYARHFGFTFNEKMSMGDMGDYCFIGHHGQTLGAIMQRQSEQQPAMWLFYFGVPSITAAKSAIEAHGGTVLMGPHEVPGGDWIIVAMDPQGAGFGVVGPKGA</sequence>
<dbReference type="InterPro" id="IPR029068">
    <property type="entry name" value="Glyas_Bleomycin-R_OHBP_Dase"/>
</dbReference>
<dbReference type="InterPro" id="IPR004360">
    <property type="entry name" value="Glyas_Fos-R_dOase_dom"/>
</dbReference>
<organism evidence="2 3">
    <name type="scientific">Novosphingobium clariflavum</name>
    <dbReference type="NCBI Taxonomy" id="2029884"/>
    <lineage>
        <taxon>Bacteria</taxon>
        <taxon>Pseudomonadati</taxon>
        <taxon>Pseudomonadota</taxon>
        <taxon>Alphaproteobacteria</taxon>
        <taxon>Sphingomonadales</taxon>
        <taxon>Sphingomonadaceae</taxon>
        <taxon>Novosphingobium</taxon>
    </lineage>
</organism>
<evidence type="ECO:0000259" key="1">
    <source>
        <dbReference type="PROSITE" id="PS51819"/>
    </source>
</evidence>
<dbReference type="InterPro" id="IPR041581">
    <property type="entry name" value="Glyoxalase_6"/>
</dbReference>
<dbReference type="Pfam" id="PF00903">
    <property type="entry name" value="Glyoxalase"/>
    <property type="match status" value="1"/>
</dbReference>
<dbReference type="Gene3D" id="3.10.180.10">
    <property type="entry name" value="2,3-Dihydroxybiphenyl 1,2-Dioxygenase, domain 1"/>
    <property type="match status" value="2"/>
</dbReference>
<dbReference type="PANTHER" id="PTHR33993">
    <property type="entry name" value="GLYOXALASE-RELATED"/>
    <property type="match status" value="1"/>
</dbReference>
<evidence type="ECO:0000313" key="3">
    <source>
        <dbReference type="Proteomes" id="UP001589858"/>
    </source>
</evidence>
<accession>A0ABV6SDD7</accession>
<feature type="domain" description="VOC" evidence="1">
    <location>
        <begin position="7"/>
        <end position="127"/>
    </location>
</feature>
<dbReference type="Pfam" id="PF18029">
    <property type="entry name" value="Glyoxalase_6"/>
    <property type="match status" value="1"/>
</dbReference>
<reference evidence="2 3" key="1">
    <citation type="submission" date="2024-09" db="EMBL/GenBank/DDBJ databases">
        <authorList>
            <person name="Sun Q."/>
            <person name="Mori K."/>
        </authorList>
    </citation>
    <scope>NUCLEOTIDE SEQUENCE [LARGE SCALE GENOMIC DNA]</scope>
    <source>
        <strain evidence="2 3">CICC 11035S</strain>
    </source>
</reference>
<name>A0ABV6SDD7_9SPHN</name>
<dbReference type="EMBL" id="JBHLTM010000061">
    <property type="protein sequence ID" value="MFC0686078.1"/>
    <property type="molecule type" value="Genomic_DNA"/>
</dbReference>
<dbReference type="PROSITE" id="PS51819">
    <property type="entry name" value="VOC"/>
    <property type="match status" value="2"/>
</dbReference>